<dbReference type="GO" id="GO:0140097">
    <property type="term" value="F:catalytic activity, acting on DNA"/>
    <property type="evidence" value="ECO:0007669"/>
    <property type="project" value="UniProtKB-ARBA"/>
</dbReference>
<evidence type="ECO:0000313" key="11">
    <source>
        <dbReference type="Proteomes" id="UP000220904"/>
    </source>
</evidence>
<dbReference type="AlphaFoldDB" id="A0A2A7B3I2"/>
<dbReference type="EMBL" id="NOUV01000019">
    <property type="protein sequence ID" value="PDX85936.1"/>
    <property type="molecule type" value="Genomic_DNA"/>
</dbReference>
<evidence type="ECO:0000256" key="6">
    <source>
        <dbReference type="ARBA" id="ARBA00022833"/>
    </source>
</evidence>
<dbReference type="GO" id="GO:0006508">
    <property type="term" value="P:proteolysis"/>
    <property type="evidence" value="ECO:0007669"/>
    <property type="project" value="UniProtKB-KW"/>
</dbReference>
<dbReference type="GO" id="GO:0046872">
    <property type="term" value="F:metal ion binding"/>
    <property type="evidence" value="ECO:0007669"/>
    <property type="project" value="UniProtKB-KW"/>
</dbReference>
<dbReference type="SUPFAM" id="SSF102712">
    <property type="entry name" value="JAB1/MPN domain"/>
    <property type="match status" value="1"/>
</dbReference>
<sequence length="241" mass="27030">MAEDSKIHTGHRRRMRSRVAENGFSSLEPHEALECLLYITNARKNTNRMAHELIDRFGDFAGVLDASEEDLMTVEGVGPATARMLHLMPDVCRYYTQCRTGRNGCLKTTEQLAEHLMGLFAGAAQERALLLALDSRSRVRATLWLKDGTSDRVSLAIKDVVAAALKGGTDRVVLCHNHPNGVALPSREDIQATENIVRALGLVHVLLRDHIILTETEYFSMREENRLPFYDLATGEMLRPY</sequence>
<dbReference type="GO" id="GO:0008237">
    <property type="term" value="F:metallopeptidase activity"/>
    <property type="evidence" value="ECO:0007669"/>
    <property type="project" value="UniProtKB-KW"/>
</dbReference>
<dbReference type="Pfam" id="PF00633">
    <property type="entry name" value="HHH"/>
    <property type="match status" value="1"/>
</dbReference>
<dbReference type="GO" id="GO:0006281">
    <property type="term" value="P:DNA repair"/>
    <property type="evidence" value="ECO:0007669"/>
    <property type="project" value="UniProtKB-KW"/>
</dbReference>
<keyword evidence="3" id="KW-0479">Metal-binding</keyword>
<protein>
    <submittedName>
        <fullName evidence="10">DNA repair protein RadC</fullName>
    </submittedName>
</protein>
<dbReference type="InterPro" id="IPR010994">
    <property type="entry name" value="RuvA_2-like"/>
</dbReference>
<keyword evidence="6" id="KW-0862">Zinc</keyword>
<evidence type="ECO:0000313" key="10">
    <source>
        <dbReference type="EMBL" id="PDX85936.1"/>
    </source>
</evidence>
<dbReference type="InterPro" id="IPR037518">
    <property type="entry name" value="MPN"/>
</dbReference>
<proteinExistence type="inferred from homology"/>
<dbReference type="Gene3D" id="3.40.140.10">
    <property type="entry name" value="Cytidine Deaminase, domain 2"/>
    <property type="match status" value="1"/>
</dbReference>
<dbReference type="GO" id="GO:0003677">
    <property type="term" value="F:DNA binding"/>
    <property type="evidence" value="ECO:0007669"/>
    <property type="project" value="InterPro"/>
</dbReference>
<dbReference type="Pfam" id="PF04002">
    <property type="entry name" value="RadC"/>
    <property type="match status" value="1"/>
</dbReference>
<dbReference type="RefSeq" id="WP_097793378.1">
    <property type="nucleotide sequence ID" value="NZ_CABJDF010000003.1"/>
</dbReference>
<dbReference type="Proteomes" id="UP000220904">
    <property type="component" value="Unassembled WGS sequence"/>
</dbReference>
<keyword evidence="8" id="KW-0234">DNA repair</keyword>
<name>A0A2A7B3I2_9FIRM</name>
<evidence type="ECO:0000256" key="5">
    <source>
        <dbReference type="ARBA" id="ARBA00022801"/>
    </source>
</evidence>
<dbReference type="PANTHER" id="PTHR30471">
    <property type="entry name" value="DNA REPAIR PROTEIN RADC"/>
    <property type="match status" value="1"/>
</dbReference>
<dbReference type="PROSITE" id="PS50249">
    <property type="entry name" value="MPN"/>
    <property type="match status" value="1"/>
</dbReference>
<dbReference type="SUPFAM" id="SSF47781">
    <property type="entry name" value="RuvA domain 2-like"/>
    <property type="match status" value="1"/>
</dbReference>
<organism evidence="10 11">
    <name type="scientific">Faecalibacterium prausnitzii</name>
    <dbReference type="NCBI Taxonomy" id="853"/>
    <lineage>
        <taxon>Bacteria</taxon>
        <taxon>Bacillati</taxon>
        <taxon>Bacillota</taxon>
        <taxon>Clostridia</taxon>
        <taxon>Eubacteriales</taxon>
        <taxon>Oscillospiraceae</taxon>
        <taxon>Faecalibacterium</taxon>
    </lineage>
</organism>
<keyword evidence="4" id="KW-0227">DNA damage</keyword>
<evidence type="ECO:0000256" key="4">
    <source>
        <dbReference type="ARBA" id="ARBA00022763"/>
    </source>
</evidence>
<dbReference type="OrthoDB" id="9804482at2"/>
<comment type="caution">
    <text evidence="10">The sequence shown here is derived from an EMBL/GenBank/DDBJ whole genome shotgun (WGS) entry which is preliminary data.</text>
</comment>
<evidence type="ECO:0000256" key="7">
    <source>
        <dbReference type="ARBA" id="ARBA00023049"/>
    </source>
</evidence>
<reference evidence="10 11" key="1">
    <citation type="journal article" date="2017" name="Front. Microbiol.">
        <title>New Insights into the Diversity of the Genus Faecalibacterium.</title>
        <authorList>
            <person name="Benevides L."/>
            <person name="Burman S."/>
            <person name="Martin R."/>
            <person name="Robert V."/>
            <person name="Thomas M."/>
            <person name="Miquel S."/>
            <person name="Chain F."/>
            <person name="Sokol H."/>
            <person name="Bermudez-Humaran L.G."/>
            <person name="Morrison M."/>
            <person name="Langella P."/>
            <person name="Azevedo V.A."/>
            <person name="Chatel J.M."/>
            <person name="Soares S."/>
        </authorList>
    </citation>
    <scope>NUCLEOTIDE SEQUENCE [LARGE SCALE GENOMIC DNA]</scope>
    <source>
        <strain evidence="10 11">AHMP21</strain>
    </source>
</reference>
<evidence type="ECO:0000259" key="9">
    <source>
        <dbReference type="PROSITE" id="PS50249"/>
    </source>
</evidence>
<dbReference type="PANTHER" id="PTHR30471:SF3">
    <property type="entry name" value="UPF0758 PROTEIN YEES-RELATED"/>
    <property type="match status" value="1"/>
</dbReference>
<keyword evidence="5" id="KW-0378">Hydrolase</keyword>
<evidence type="ECO:0000256" key="2">
    <source>
        <dbReference type="ARBA" id="ARBA00022670"/>
    </source>
</evidence>
<feature type="domain" description="MPN" evidence="9">
    <location>
        <begin position="106"/>
        <end position="227"/>
    </location>
</feature>
<dbReference type="InterPro" id="IPR001405">
    <property type="entry name" value="UPF0758"/>
</dbReference>
<gene>
    <name evidence="10" type="ORF">CHR60_13025</name>
</gene>
<evidence type="ECO:0000256" key="3">
    <source>
        <dbReference type="ARBA" id="ARBA00022723"/>
    </source>
</evidence>
<comment type="similarity">
    <text evidence="1">Belongs to the UPF0758 family.</text>
</comment>
<evidence type="ECO:0000256" key="1">
    <source>
        <dbReference type="ARBA" id="ARBA00010243"/>
    </source>
</evidence>
<dbReference type="InterPro" id="IPR025657">
    <property type="entry name" value="RadC_JAB"/>
</dbReference>
<keyword evidence="7" id="KW-0482">Metalloprotease</keyword>
<dbReference type="Gene3D" id="1.10.150.20">
    <property type="entry name" value="5' to 3' exonuclease, C-terminal subdomain"/>
    <property type="match status" value="1"/>
</dbReference>
<accession>A0A2A7B3I2</accession>
<keyword evidence="2" id="KW-0645">Protease</keyword>
<dbReference type="InterPro" id="IPR000445">
    <property type="entry name" value="HhH_motif"/>
</dbReference>
<evidence type="ECO:0000256" key="8">
    <source>
        <dbReference type="ARBA" id="ARBA00023204"/>
    </source>
</evidence>